<sequence>MNDQHVKNFINFASTIEYEWLGNKADAMIMGVCSLENELIFEAAIRAVESWGEKSFIPVLERMRKFDADWVEEYKEAVIGYLRSL</sequence>
<evidence type="ECO:0000313" key="2">
    <source>
        <dbReference type="Proteomes" id="UP000533284"/>
    </source>
</evidence>
<organism evidence="1 2">
    <name type="scientific">Escherichia coli</name>
    <dbReference type="NCBI Taxonomy" id="562"/>
    <lineage>
        <taxon>Bacteria</taxon>
        <taxon>Pseudomonadati</taxon>
        <taxon>Pseudomonadota</taxon>
        <taxon>Gammaproteobacteria</taxon>
        <taxon>Enterobacterales</taxon>
        <taxon>Enterobacteriaceae</taxon>
        <taxon>Escherichia</taxon>
    </lineage>
</organism>
<proteinExistence type="predicted"/>
<comment type="caution">
    <text evidence="1">The sequence shown here is derived from an EMBL/GenBank/DDBJ whole genome shotgun (WGS) entry which is preliminary data.</text>
</comment>
<gene>
    <name evidence="1" type="ORF">FJQ40_21210</name>
</gene>
<reference evidence="1 2" key="1">
    <citation type="submission" date="2019-06" db="EMBL/GenBank/DDBJ databases">
        <authorList>
            <consortium name="GenomeTrakr network: Whole genome sequencing for foodborne pathogen traceback"/>
        </authorList>
    </citation>
    <scope>NUCLEOTIDE SEQUENCE [LARGE SCALE GENOMIC DNA]</scope>
    <source>
        <strain evidence="1 2">PSU-1847</strain>
    </source>
</reference>
<accession>A0A8S7BUE1</accession>
<dbReference type="Proteomes" id="UP000533284">
    <property type="component" value="Unassembled WGS sequence"/>
</dbReference>
<name>A0A8S7BUE1_ECOLX</name>
<dbReference type="AlphaFoldDB" id="A0A8S7BUE1"/>
<evidence type="ECO:0000313" key="1">
    <source>
        <dbReference type="EMBL" id="EFB1699878.1"/>
    </source>
</evidence>
<protein>
    <submittedName>
        <fullName evidence="1">Uncharacterized protein</fullName>
    </submittedName>
</protein>
<dbReference type="EMBL" id="AASDBN010000057">
    <property type="protein sequence ID" value="EFB1699878.1"/>
    <property type="molecule type" value="Genomic_DNA"/>
</dbReference>